<gene>
    <name evidence="1" type="ORF">TGEB3V08_LOCUS922</name>
</gene>
<name>A0A7R9JQD7_TIMGE</name>
<evidence type="ECO:0000313" key="1">
    <source>
        <dbReference type="EMBL" id="CAD7586609.1"/>
    </source>
</evidence>
<accession>A0A7R9JQD7</accession>
<sequence>MVRSVRSPVFHNIVLCFVAVFRDTALCYAAVLRDTALCYAAVLRDTALCYAAVFRDNALCYVAVVYLERWVECSVADEQFARGNVSIGVKPGLSSLQGGEVCGPCHLDLCLARDLGAHTDKILAPQVLVFVDAEGGEQ</sequence>
<proteinExistence type="predicted"/>
<dbReference type="EMBL" id="OE839297">
    <property type="protein sequence ID" value="CAD7586609.1"/>
    <property type="molecule type" value="Genomic_DNA"/>
</dbReference>
<organism evidence="1">
    <name type="scientific">Timema genevievae</name>
    <name type="common">Walking stick</name>
    <dbReference type="NCBI Taxonomy" id="629358"/>
    <lineage>
        <taxon>Eukaryota</taxon>
        <taxon>Metazoa</taxon>
        <taxon>Ecdysozoa</taxon>
        <taxon>Arthropoda</taxon>
        <taxon>Hexapoda</taxon>
        <taxon>Insecta</taxon>
        <taxon>Pterygota</taxon>
        <taxon>Neoptera</taxon>
        <taxon>Polyneoptera</taxon>
        <taxon>Phasmatodea</taxon>
        <taxon>Timematodea</taxon>
        <taxon>Timematoidea</taxon>
        <taxon>Timematidae</taxon>
        <taxon>Timema</taxon>
    </lineage>
</organism>
<protein>
    <submittedName>
        <fullName evidence="1">Uncharacterized protein</fullName>
    </submittedName>
</protein>
<dbReference type="AlphaFoldDB" id="A0A7R9JQD7"/>
<reference evidence="1" key="1">
    <citation type="submission" date="2020-11" db="EMBL/GenBank/DDBJ databases">
        <authorList>
            <person name="Tran Van P."/>
        </authorList>
    </citation>
    <scope>NUCLEOTIDE SEQUENCE</scope>
</reference>